<dbReference type="RefSeq" id="WP_005935375.1">
    <property type="nucleotide sequence ID" value="NZ_ATVK01000040.1"/>
</dbReference>
<comment type="function">
    <text evidence="2">Pyridoxal 5'-phosphate (PLP)-binding protein, which is involved in PLP homeostasis.</text>
</comment>
<proteinExistence type="inferred from homology"/>
<dbReference type="InterPro" id="IPR011078">
    <property type="entry name" value="PyrdxlP_homeostasis"/>
</dbReference>
<evidence type="ECO:0000259" key="5">
    <source>
        <dbReference type="Pfam" id="PF01168"/>
    </source>
</evidence>
<dbReference type="Pfam" id="PF01168">
    <property type="entry name" value="Ala_racemase_N"/>
    <property type="match status" value="1"/>
</dbReference>
<dbReference type="SUPFAM" id="SSF51419">
    <property type="entry name" value="PLP-binding barrel"/>
    <property type="match status" value="1"/>
</dbReference>
<dbReference type="NCBIfam" id="TIGR00044">
    <property type="entry name" value="YggS family pyridoxal phosphate-dependent enzyme"/>
    <property type="match status" value="1"/>
</dbReference>
<dbReference type="PIRSF" id="PIRSF004848">
    <property type="entry name" value="YBL036c_PLPDEIII"/>
    <property type="match status" value="1"/>
</dbReference>
<organism evidence="6 7">
    <name type="scientific">Gordonia hirsuta DSM 44140 = NBRC 16056</name>
    <dbReference type="NCBI Taxonomy" id="1121927"/>
    <lineage>
        <taxon>Bacteria</taxon>
        <taxon>Bacillati</taxon>
        <taxon>Actinomycetota</taxon>
        <taxon>Actinomycetes</taxon>
        <taxon>Mycobacteriales</taxon>
        <taxon>Gordoniaceae</taxon>
        <taxon>Gordonia</taxon>
    </lineage>
</organism>
<protein>
    <recommendedName>
        <fullName evidence="2">Pyridoxal phosphate homeostasis protein</fullName>
        <shortName evidence="2">PLP homeostasis protein</shortName>
    </recommendedName>
</protein>
<name>L7L7N9_9ACTN</name>
<dbReference type="Proteomes" id="UP000053405">
    <property type="component" value="Unassembled WGS sequence"/>
</dbReference>
<reference evidence="6 7" key="1">
    <citation type="submission" date="2012-12" db="EMBL/GenBank/DDBJ databases">
        <title>Whole genome shotgun sequence of Gordonia hirsuta NBRC 16056.</title>
        <authorList>
            <person name="Isaki-Nakamura S."/>
            <person name="Hosoyama A."/>
            <person name="Tsuchikane K."/>
            <person name="Katsumata H."/>
            <person name="Baba S."/>
            <person name="Yamazaki S."/>
            <person name="Fujita N."/>
        </authorList>
    </citation>
    <scope>NUCLEOTIDE SEQUENCE [LARGE SCALE GENOMIC DNA]</scope>
    <source>
        <strain evidence="6 7">NBRC 16056</strain>
    </source>
</reference>
<feature type="domain" description="Alanine racemase N-terminal" evidence="5">
    <location>
        <begin position="22"/>
        <end position="244"/>
    </location>
</feature>
<dbReference type="GO" id="GO:0030170">
    <property type="term" value="F:pyridoxal phosphate binding"/>
    <property type="evidence" value="ECO:0007669"/>
    <property type="project" value="UniProtKB-UniRule"/>
</dbReference>
<dbReference type="PANTHER" id="PTHR10146:SF14">
    <property type="entry name" value="PYRIDOXAL PHOSPHATE HOMEOSTASIS PROTEIN"/>
    <property type="match status" value="1"/>
</dbReference>
<dbReference type="CDD" id="cd00635">
    <property type="entry name" value="PLPDE_III_YBL036c_like"/>
    <property type="match status" value="1"/>
</dbReference>
<dbReference type="HAMAP" id="MF_02087">
    <property type="entry name" value="PLP_homeostasis"/>
    <property type="match status" value="1"/>
</dbReference>
<comment type="similarity">
    <text evidence="2 4">Belongs to the pyridoxal phosphate-binding protein YggS/PROSC family.</text>
</comment>
<evidence type="ECO:0000256" key="1">
    <source>
        <dbReference type="ARBA" id="ARBA00022898"/>
    </source>
</evidence>
<dbReference type="AlphaFoldDB" id="L7L7N9"/>
<feature type="modified residue" description="N6-(pyridoxal phosphate)lysine" evidence="2 3">
    <location>
        <position position="51"/>
    </location>
</feature>
<dbReference type="Gene3D" id="3.20.20.10">
    <property type="entry name" value="Alanine racemase"/>
    <property type="match status" value="1"/>
</dbReference>
<comment type="cofactor">
    <cofactor evidence="3">
        <name>pyridoxal 5'-phosphate</name>
        <dbReference type="ChEBI" id="CHEBI:597326"/>
    </cofactor>
</comment>
<dbReference type="eggNOG" id="COG0325">
    <property type="taxonomic scope" value="Bacteria"/>
</dbReference>
<dbReference type="STRING" id="1121927.GOHSU_02_01690"/>
<evidence type="ECO:0000256" key="3">
    <source>
        <dbReference type="PIRSR" id="PIRSR004848-1"/>
    </source>
</evidence>
<dbReference type="InterPro" id="IPR029066">
    <property type="entry name" value="PLP-binding_barrel"/>
</dbReference>
<evidence type="ECO:0000313" key="7">
    <source>
        <dbReference type="Proteomes" id="UP000053405"/>
    </source>
</evidence>
<dbReference type="PANTHER" id="PTHR10146">
    <property type="entry name" value="PROLINE SYNTHETASE CO-TRANSCRIBED BACTERIAL HOMOLOG PROTEIN"/>
    <property type="match status" value="1"/>
</dbReference>
<evidence type="ECO:0000313" key="6">
    <source>
        <dbReference type="EMBL" id="GAC56023.1"/>
    </source>
</evidence>
<evidence type="ECO:0000256" key="4">
    <source>
        <dbReference type="RuleBase" id="RU004514"/>
    </source>
</evidence>
<gene>
    <name evidence="6" type="ORF">GOHSU_02_01690</name>
</gene>
<dbReference type="EMBL" id="BANT01000002">
    <property type="protein sequence ID" value="GAC56023.1"/>
    <property type="molecule type" value="Genomic_DNA"/>
</dbReference>
<dbReference type="InterPro" id="IPR001608">
    <property type="entry name" value="Ala_racemase_N"/>
</dbReference>
<sequence length="254" mass="27638">MAGMSGAQQYPDAVTVDDFRANLAAVRARIDAAAQRVGRDPAQIRLLPVSKTVPADRVRLAIEAGCTMLGENKVQEAKAKAADLADTGVAWSLIGHLQTNKAKDVAAFADEFQALDSLRVARALDRRLQAAGRQLDVLVQVNTSAEEQKYGLAPDEVDTFLRDLAEFETLRVRGLMTLALFTDDTERIRACFRRLRAVRDRVRAEDPALLGPGELSMGMSGDYELAVEEGSTCVRVGQAIFGARATPDAYYWPG</sequence>
<evidence type="ECO:0000256" key="2">
    <source>
        <dbReference type="HAMAP-Rule" id="MF_02087"/>
    </source>
</evidence>
<keyword evidence="7" id="KW-1185">Reference proteome</keyword>
<keyword evidence="1 2" id="KW-0663">Pyridoxal phosphate</keyword>
<comment type="caution">
    <text evidence="6">The sequence shown here is derived from an EMBL/GenBank/DDBJ whole genome shotgun (WGS) entry which is preliminary data.</text>
</comment>
<dbReference type="FunFam" id="3.20.20.10:FF:000018">
    <property type="entry name" value="Pyridoxal phosphate homeostasis protein"/>
    <property type="match status" value="1"/>
</dbReference>
<accession>L7L7N9</accession>